<gene>
    <name evidence="9" type="ORF">ESZ91_03140</name>
</gene>
<comment type="caution">
    <text evidence="9">The sequence shown here is derived from an EMBL/GenBank/DDBJ whole genome shotgun (WGS) entry which is preliminary data.</text>
</comment>
<dbReference type="GO" id="GO:0055085">
    <property type="term" value="P:transmembrane transport"/>
    <property type="evidence" value="ECO:0007669"/>
    <property type="project" value="InterPro"/>
</dbReference>
<dbReference type="RefSeq" id="WP_129224055.1">
    <property type="nucleotide sequence ID" value="NZ_SDOZ01000002.1"/>
</dbReference>
<keyword evidence="5 7" id="KW-1133">Transmembrane helix</keyword>
<evidence type="ECO:0000256" key="1">
    <source>
        <dbReference type="ARBA" id="ARBA00004651"/>
    </source>
</evidence>
<evidence type="ECO:0000256" key="2">
    <source>
        <dbReference type="ARBA" id="ARBA00022448"/>
    </source>
</evidence>
<dbReference type="Proteomes" id="UP000291269">
    <property type="component" value="Unassembled WGS sequence"/>
</dbReference>
<proteinExistence type="inferred from homology"/>
<evidence type="ECO:0000256" key="7">
    <source>
        <dbReference type="RuleBase" id="RU363032"/>
    </source>
</evidence>
<evidence type="ECO:0000259" key="8">
    <source>
        <dbReference type="PROSITE" id="PS50928"/>
    </source>
</evidence>
<feature type="transmembrane region" description="Helical" evidence="7">
    <location>
        <begin position="109"/>
        <end position="134"/>
    </location>
</feature>
<keyword evidence="3" id="KW-1003">Cell membrane</keyword>
<comment type="subcellular location">
    <subcellularLocation>
        <location evidence="1 7">Cell membrane</location>
        <topology evidence="1 7">Multi-pass membrane protein</topology>
    </subcellularLocation>
</comment>
<evidence type="ECO:0000313" key="9">
    <source>
        <dbReference type="EMBL" id="RXZ61399.1"/>
    </source>
</evidence>
<feature type="transmembrane region" description="Helical" evidence="7">
    <location>
        <begin position="140"/>
        <end position="161"/>
    </location>
</feature>
<keyword evidence="6 7" id="KW-0472">Membrane</keyword>
<evidence type="ECO:0000256" key="5">
    <source>
        <dbReference type="ARBA" id="ARBA00022989"/>
    </source>
</evidence>
<reference evidence="9 10" key="1">
    <citation type="journal article" date="2019" name="Gut">
        <title>Antibiotics-induced monodominance of a novel gut bacterial order.</title>
        <authorList>
            <person name="Hildebrand F."/>
            <person name="Moitinho-Silva L."/>
            <person name="Blasche S."/>
            <person name="Jahn M.T."/>
            <person name="Gossmann T.I."/>
            <person name="Heuerta-Cepas J."/>
            <person name="Hercog R."/>
            <person name="Luetge M."/>
            <person name="Bahram M."/>
            <person name="Pryszlak A."/>
            <person name="Alves R.J."/>
            <person name="Waszak S.M."/>
            <person name="Zhu A."/>
            <person name="Ye L."/>
            <person name="Costea P.I."/>
            <person name="Aalvink S."/>
            <person name="Belzer C."/>
            <person name="Forslund S.K."/>
            <person name="Sunagawa S."/>
            <person name="Hentschel U."/>
            <person name="Merten C."/>
            <person name="Patil K.R."/>
            <person name="Benes V."/>
            <person name="Bork P."/>
        </authorList>
    </citation>
    <scope>NUCLEOTIDE SEQUENCE [LARGE SCALE GENOMIC DNA]</scope>
    <source>
        <strain evidence="9 10">HDS1380</strain>
    </source>
</reference>
<protein>
    <submittedName>
        <fullName evidence="9">Carbohydrate ABC transporter permease</fullName>
    </submittedName>
</protein>
<accession>A0A4Q2KBN8</accession>
<name>A0A4Q2KBN8_9FIRM</name>
<dbReference type="Pfam" id="PF00528">
    <property type="entry name" value="BPD_transp_1"/>
    <property type="match status" value="1"/>
</dbReference>
<dbReference type="InterPro" id="IPR000515">
    <property type="entry name" value="MetI-like"/>
</dbReference>
<feature type="transmembrane region" description="Helical" evidence="7">
    <location>
        <begin position="78"/>
        <end position="97"/>
    </location>
</feature>
<dbReference type="EMBL" id="SDOZ01000002">
    <property type="protein sequence ID" value="RXZ61399.1"/>
    <property type="molecule type" value="Genomic_DNA"/>
</dbReference>
<evidence type="ECO:0000313" key="10">
    <source>
        <dbReference type="Proteomes" id="UP000291269"/>
    </source>
</evidence>
<feature type="transmembrane region" description="Helical" evidence="7">
    <location>
        <begin position="12"/>
        <end position="35"/>
    </location>
</feature>
<evidence type="ECO:0000256" key="3">
    <source>
        <dbReference type="ARBA" id="ARBA00022475"/>
    </source>
</evidence>
<dbReference type="CDD" id="cd06261">
    <property type="entry name" value="TM_PBP2"/>
    <property type="match status" value="1"/>
</dbReference>
<evidence type="ECO:0000256" key="6">
    <source>
        <dbReference type="ARBA" id="ARBA00023136"/>
    </source>
</evidence>
<dbReference type="Gene3D" id="1.10.3720.10">
    <property type="entry name" value="MetI-like"/>
    <property type="match status" value="1"/>
</dbReference>
<feature type="domain" description="ABC transmembrane type-1" evidence="8">
    <location>
        <begin position="74"/>
        <end position="269"/>
    </location>
</feature>
<keyword evidence="10" id="KW-1185">Reference proteome</keyword>
<keyword evidence="4 7" id="KW-0812">Transmembrane</keyword>
<dbReference type="GO" id="GO:0005886">
    <property type="term" value="C:plasma membrane"/>
    <property type="evidence" value="ECO:0007669"/>
    <property type="project" value="UniProtKB-SubCell"/>
</dbReference>
<keyword evidence="2 7" id="KW-0813">Transport</keyword>
<dbReference type="PANTHER" id="PTHR43744">
    <property type="entry name" value="ABC TRANSPORTER PERMEASE PROTEIN MG189-RELATED-RELATED"/>
    <property type="match status" value="1"/>
</dbReference>
<feature type="transmembrane region" description="Helical" evidence="7">
    <location>
        <begin position="258"/>
        <end position="275"/>
    </location>
</feature>
<dbReference type="AlphaFoldDB" id="A0A4Q2KBN8"/>
<dbReference type="PANTHER" id="PTHR43744:SF9">
    <property type="entry name" value="POLYGALACTURONAN_RHAMNOGALACTURONAN TRANSPORT SYSTEM PERMEASE PROTEIN YTCP"/>
    <property type="match status" value="1"/>
</dbReference>
<dbReference type="OrthoDB" id="157184at2"/>
<dbReference type="InterPro" id="IPR035906">
    <property type="entry name" value="MetI-like_sf"/>
</dbReference>
<sequence>MVENRGKDKIFNIAIMVIMGIYALITLFPLLHVLANSFSSSDFVNKGSVGIWPRGWTFDNYEKVLQETSIWRGYANTLLYTAIGTVIQLVLQFTAAYPLSRKDFRGRTFFSMFFVLTMFIQGGLIPTFLVVKALGMLNTIWAMIIPGCVGVFNIIIIRTYITSTIPNELQEAAQIDGCGNLRIFLSVVIPLCKPILAVMTLYAIVGYWNSYFNSLMYLTDEKLFPLQRVLQGILVSSESSVGGIGGGEQAMMAETLKYVTIVVASAPILLIYPFFEKYFEKGIMIGGVKG</sequence>
<evidence type="ECO:0000256" key="4">
    <source>
        <dbReference type="ARBA" id="ARBA00022692"/>
    </source>
</evidence>
<feature type="transmembrane region" description="Helical" evidence="7">
    <location>
        <begin position="181"/>
        <end position="208"/>
    </location>
</feature>
<comment type="similarity">
    <text evidence="7">Belongs to the binding-protein-dependent transport system permease family.</text>
</comment>
<organism evidence="9 10">
    <name type="scientific">Candidatus Borkfalkia ceftriaxoniphila</name>
    <dbReference type="NCBI Taxonomy" id="2508949"/>
    <lineage>
        <taxon>Bacteria</taxon>
        <taxon>Bacillati</taxon>
        <taxon>Bacillota</taxon>
        <taxon>Clostridia</taxon>
        <taxon>Christensenellales</taxon>
        <taxon>Christensenellaceae</taxon>
        <taxon>Candidatus Borkfalkia</taxon>
    </lineage>
</organism>
<dbReference type="PROSITE" id="PS50928">
    <property type="entry name" value="ABC_TM1"/>
    <property type="match status" value="1"/>
</dbReference>
<dbReference type="SUPFAM" id="SSF161098">
    <property type="entry name" value="MetI-like"/>
    <property type="match status" value="1"/>
</dbReference>